<dbReference type="GO" id="GO:0050660">
    <property type="term" value="F:flavin adenine dinucleotide binding"/>
    <property type="evidence" value="ECO:0007669"/>
    <property type="project" value="InterPro"/>
</dbReference>
<feature type="domain" description="Glucose-methanol-choline oxidoreductase C-terminal" evidence="7">
    <location>
        <begin position="322"/>
        <end position="376"/>
    </location>
</feature>
<evidence type="ECO:0000256" key="3">
    <source>
        <dbReference type="ARBA" id="ARBA00022630"/>
    </source>
</evidence>
<dbReference type="Proteomes" id="UP000263689">
    <property type="component" value="Chromosome"/>
</dbReference>
<dbReference type="Pfam" id="PF05199">
    <property type="entry name" value="GMC_oxred_C"/>
    <property type="match status" value="1"/>
</dbReference>
<dbReference type="InterPro" id="IPR000172">
    <property type="entry name" value="GMC_OxRdtase_N"/>
</dbReference>
<evidence type="ECO:0000256" key="4">
    <source>
        <dbReference type="ARBA" id="ARBA00022827"/>
    </source>
</evidence>
<comment type="cofactor">
    <cofactor evidence="1">
        <name>FAD</name>
        <dbReference type="ChEBI" id="CHEBI:57692"/>
    </cofactor>
</comment>
<dbReference type="SUPFAM" id="SSF51905">
    <property type="entry name" value="FAD/NAD(P)-binding domain"/>
    <property type="match status" value="1"/>
</dbReference>
<dbReference type="EMBL" id="AP011528">
    <property type="protein sequence ID" value="BAP62510.1"/>
    <property type="molecule type" value="Genomic_DNA"/>
</dbReference>
<accession>A0A2Z5PGF4</accession>
<evidence type="ECO:0000256" key="5">
    <source>
        <dbReference type="ARBA" id="ARBA00023002"/>
    </source>
</evidence>
<evidence type="ECO:0000259" key="6">
    <source>
        <dbReference type="Pfam" id="PF00732"/>
    </source>
</evidence>
<organism evidence="8 9">
    <name type="scientific">Methanococcus maripaludis OS7</name>
    <dbReference type="NCBI Taxonomy" id="637915"/>
    <lineage>
        <taxon>Archaea</taxon>
        <taxon>Methanobacteriati</taxon>
        <taxon>Methanobacteriota</taxon>
        <taxon>Methanomada group</taxon>
        <taxon>Methanococci</taxon>
        <taxon>Methanococcales</taxon>
        <taxon>Methanococcaceae</taxon>
        <taxon>Methanococcus</taxon>
    </lineage>
</organism>
<dbReference type="Gene3D" id="3.50.50.60">
    <property type="entry name" value="FAD/NAD(P)-binding domain"/>
    <property type="match status" value="1"/>
</dbReference>
<evidence type="ECO:0008006" key="10">
    <source>
        <dbReference type="Google" id="ProtNLM"/>
    </source>
</evidence>
<evidence type="ECO:0000259" key="7">
    <source>
        <dbReference type="Pfam" id="PF05199"/>
    </source>
</evidence>
<dbReference type="InterPro" id="IPR051473">
    <property type="entry name" value="P2Ox-like"/>
</dbReference>
<evidence type="ECO:0000256" key="2">
    <source>
        <dbReference type="ARBA" id="ARBA00010790"/>
    </source>
</evidence>
<proteinExistence type="inferred from homology"/>
<dbReference type="KEGG" id="mmao:MMOS7_04240"/>
<evidence type="ECO:0000256" key="1">
    <source>
        <dbReference type="ARBA" id="ARBA00001974"/>
    </source>
</evidence>
<dbReference type="RefSeq" id="WP_119720662.1">
    <property type="nucleotide sequence ID" value="NZ_AP011528.1"/>
</dbReference>
<dbReference type="AlphaFoldDB" id="A0A2Z5PGF4"/>
<dbReference type="GeneID" id="37874909"/>
<dbReference type="InterPro" id="IPR007867">
    <property type="entry name" value="GMC_OxRtase_C"/>
</dbReference>
<evidence type="ECO:0000313" key="9">
    <source>
        <dbReference type="Proteomes" id="UP000263689"/>
    </source>
</evidence>
<dbReference type="Pfam" id="PF00732">
    <property type="entry name" value="GMC_oxred_N"/>
    <property type="match status" value="1"/>
</dbReference>
<comment type="similarity">
    <text evidence="2">Belongs to the GMC oxidoreductase family.</text>
</comment>
<keyword evidence="5" id="KW-0560">Oxidoreductase</keyword>
<dbReference type="PANTHER" id="PTHR42784:SF1">
    <property type="entry name" value="PYRANOSE 2-OXIDASE"/>
    <property type="match status" value="1"/>
</dbReference>
<feature type="domain" description="Glucose-methanol-choline oxidoreductase N-terminal" evidence="6">
    <location>
        <begin position="74"/>
        <end position="215"/>
    </location>
</feature>
<sequence length="386" mass="42627">MEDIIVIGSGVGGSTVFKELKEAFPNHNIRLIESGSDPFYVSEGENVEVIYANSFGGTGVYSVANAVRIDLKEFNISKKDSVYEKIEKELSISDVPDDYLGKNSKKLLESGFSKTPKFINFELCKNCGLCAHDPCDAKWIPCDFLRKYSDDIVTETIVMKLAKQNGIFSIVALDKKSGEIKIYRSKQVILSAGAINSPRILKTISNNEEIGKNLYIDTFVTVGGILKGSNLKSEVSMAINKKYDEFILATHYSELLHKRISEFENVNKNDIFSLMVKIKDENTGEVFENSVKKEMSMNDTRNLCEGVSKASKYIYNLGVENIYSTVPRGSHPGGTCAVGKVVDKNLETEIEGLYVCDASVISKAPGAPPILGIMAISNKFVENLKK</sequence>
<keyword evidence="4" id="KW-0274">FAD</keyword>
<gene>
    <name evidence="8" type="ORF">MMOS7_04240</name>
</gene>
<dbReference type="GO" id="GO:0016614">
    <property type="term" value="F:oxidoreductase activity, acting on CH-OH group of donors"/>
    <property type="evidence" value="ECO:0007669"/>
    <property type="project" value="InterPro"/>
</dbReference>
<dbReference type="PANTHER" id="PTHR42784">
    <property type="entry name" value="PYRANOSE 2-OXIDASE"/>
    <property type="match status" value="1"/>
</dbReference>
<reference evidence="8 9" key="1">
    <citation type="submission" date="2009-06" db="EMBL/GenBank/DDBJ databases">
        <title>Molecular Evidence for Microbiologically Influenced Corrosion from genome of Methanogen.</title>
        <authorList>
            <person name="Ito N."/>
            <person name="Tsurumaru H."/>
            <person name="Shimizu A."/>
            <person name="Harada T."/>
            <person name="Hosoyama A."/>
            <person name="Horikawa H."/>
            <person name="Wakai S."/>
            <person name="Sasaki K."/>
            <person name="Nishijima K."/>
            <person name="Ataku H."/>
            <person name="Yamazaki J."/>
            <person name="Mise M."/>
            <person name="Yamazaki S."/>
            <person name="Tanikawa S."/>
            <person name="Harayama S."/>
            <person name="Fujita N."/>
        </authorList>
    </citation>
    <scope>NUCLEOTIDE SEQUENCE [LARGE SCALE GENOMIC DNA]</scope>
    <source>
        <strain evidence="9">OS7 ( NBRC 103642)</strain>
    </source>
</reference>
<evidence type="ECO:0000313" key="8">
    <source>
        <dbReference type="EMBL" id="BAP62510.1"/>
    </source>
</evidence>
<keyword evidence="3" id="KW-0285">Flavoprotein</keyword>
<dbReference type="InterPro" id="IPR036188">
    <property type="entry name" value="FAD/NAD-bd_sf"/>
</dbReference>
<protein>
    <recommendedName>
        <fullName evidence="10">Glucose-methanol-choline oxidoreductase</fullName>
    </recommendedName>
</protein>
<name>A0A2Z5PGF4_METMI</name>